<evidence type="ECO:0000259" key="1">
    <source>
        <dbReference type="Pfam" id="PF14947"/>
    </source>
</evidence>
<feature type="domain" description="ArnR1-like winged helix-turn-helix" evidence="1">
    <location>
        <begin position="229"/>
        <end position="274"/>
    </location>
</feature>
<evidence type="ECO:0000313" key="2">
    <source>
        <dbReference type="EMBL" id="QNO50536.1"/>
    </source>
</evidence>
<gene>
    <name evidence="2" type="ORF">HGEBJNHG_00009</name>
</gene>
<dbReference type="Gene3D" id="3.30.565.60">
    <property type="match status" value="1"/>
</dbReference>
<dbReference type="InterPro" id="IPR036390">
    <property type="entry name" value="WH_DNA-bd_sf"/>
</dbReference>
<protein>
    <recommendedName>
        <fullName evidence="1">ArnR1-like winged helix-turn-helix domain-containing protein</fullName>
    </recommendedName>
</protein>
<sequence length="279" mass="32059">MKNAGVLLFAREPARFYFHAAITCVRFRGKTKTHIIDRKDFSEDIITNVDNAMKWLKTYIPLRYEIGGGKLQREEIPELPYDALREALLNSVIHRDYFEKGAVTMVEFYDDRVHILNPDGLVKGILPEEFGMTSISRNPFLQGLFHRADLVERIGSGIGRMRDEMKTAGLSEPEFNWNGFFRITFKRSEKRGLEIAVTDGTVSDIDLRISELIENGEIVRRPDVERLLQLSYASAQRHLANLVERELILFEGAPKTGKYVLTRKGEKFLASLKKKGDHR</sequence>
<dbReference type="InterPro" id="IPR038475">
    <property type="entry name" value="RecG_C_sf"/>
</dbReference>
<proteinExistence type="predicted"/>
<dbReference type="Pfam" id="PF13749">
    <property type="entry name" value="HATPase_c_4"/>
    <property type="match status" value="1"/>
</dbReference>
<dbReference type="InterPro" id="IPR038723">
    <property type="entry name" value="ArnR1-like_HTH"/>
</dbReference>
<dbReference type="PANTHER" id="PTHR30595">
    <property type="entry name" value="GLPR-RELATED TRANSCRIPTIONAL REPRESSOR"/>
    <property type="match status" value="1"/>
</dbReference>
<dbReference type="EMBL" id="MT631439">
    <property type="protein sequence ID" value="QNO50536.1"/>
    <property type="molecule type" value="Genomic_DNA"/>
</dbReference>
<dbReference type="Pfam" id="PF14947">
    <property type="entry name" value="HTH_45"/>
    <property type="match status" value="1"/>
</dbReference>
<name>A0A7G9YRA2_9EURY</name>
<dbReference type="PANTHER" id="PTHR30595:SF6">
    <property type="entry name" value="SCHLAFEN ALBA-2 DOMAIN-CONTAINING PROTEIN"/>
    <property type="match status" value="1"/>
</dbReference>
<dbReference type="SUPFAM" id="SSF46785">
    <property type="entry name" value="Winged helix' DNA-binding domain"/>
    <property type="match status" value="1"/>
</dbReference>
<dbReference type="AlphaFoldDB" id="A0A7G9YRA2"/>
<dbReference type="Gene3D" id="1.10.10.10">
    <property type="entry name" value="Winged helix-like DNA-binding domain superfamily/Winged helix DNA-binding domain"/>
    <property type="match status" value="1"/>
</dbReference>
<accession>A0A7G9YRA2</accession>
<organism evidence="2">
    <name type="scientific">Candidatus Methanogaster sp. ANME-2c ERB4</name>
    <dbReference type="NCBI Taxonomy" id="2759911"/>
    <lineage>
        <taxon>Archaea</taxon>
        <taxon>Methanobacteriati</taxon>
        <taxon>Methanobacteriota</taxon>
        <taxon>Stenosarchaea group</taxon>
        <taxon>Methanomicrobia</taxon>
        <taxon>Methanosarcinales</taxon>
        <taxon>ANME-2 cluster</taxon>
        <taxon>Candidatus Methanogasteraceae</taxon>
        <taxon>Candidatus Methanogaster</taxon>
    </lineage>
</organism>
<reference evidence="2" key="1">
    <citation type="submission" date="2020-06" db="EMBL/GenBank/DDBJ databases">
        <title>Unique genomic features of the anaerobic methanotrophic archaea.</title>
        <authorList>
            <person name="Chadwick G.L."/>
            <person name="Skennerton C.T."/>
            <person name="Laso-Perez R."/>
            <person name="Leu A.O."/>
            <person name="Speth D.R."/>
            <person name="Yu H."/>
            <person name="Morgan-Lang C."/>
            <person name="Hatzenpichler R."/>
            <person name="Goudeau D."/>
            <person name="Malmstrom R."/>
            <person name="Brazelton W.J."/>
            <person name="Woyke T."/>
            <person name="Hallam S.J."/>
            <person name="Tyson G.W."/>
            <person name="Wegener G."/>
            <person name="Boetius A."/>
            <person name="Orphan V."/>
        </authorList>
    </citation>
    <scope>NUCLEOTIDE SEQUENCE</scope>
</reference>
<dbReference type="InterPro" id="IPR036388">
    <property type="entry name" value="WH-like_DNA-bd_sf"/>
</dbReference>